<dbReference type="OrthoDB" id="277821at2"/>
<evidence type="ECO:0000256" key="1">
    <source>
        <dbReference type="SAM" id="MobiDB-lite"/>
    </source>
</evidence>
<evidence type="ECO:0000313" key="3">
    <source>
        <dbReference type="Proteomes" id="UP000321945"/>
    </source>
</evidence>
<dbReference type="Pfam" id="PF07617">
    <property type="entry name" value="DUF1579"/>
    <property type="match status" value="1"/>
</dbReference>
<keyword evidence="3" id="KW-1185">Reference proteome</keyword>
<name>A0A5C6YMG5_9FLAO</name>
<comment type="caution">
    <text evidence="2">The sequence shown here is derived from an EMBL/GenBank/DDBJ whole genome shotgun (WGS) entry which is preliminary data.</text>
</comment>
<dbReference type="EMBL" id="VORU01000008">
    <property type="protein sequence ID" value="TXD68770.1"/>
    <property type="molecule type" value="Genomic_DNA"/>
</dbReference>
<proteinExistence type="predicted"/>
<gene>
    <name evidence="2" type="ORF">ESV24_09935</name>
</gene>
<dbReference type="Proteomes" id="UP000321945">
    <property type="component" value="Unassembled WGS sequence"/>
</dbReference>
<feature type="region of interest" description="Disordered" evidence="1">
    <location>
        <begin position="158"/>
        <end position="178"/>
    </location>
</feature>
<dbReference type="InterPro" id="IPR011473">
    <property type="entry name" value="DUF1579"/>
</dbReference>
<dbReference type="AlphaFoldDB" id="A0A5C6YMG5"/>
<accession>A0A5C6YMG5</accession>
<dbReference type="RefSeq" id="WP_111816120.1">
    <property type="nucleotide sequence ID" value="NZ_UEFO01000006.1"/>
</dbReference>
<evidence type="ECO:0000313" key="2">
    <source>
        <dbReference type="EMBL" id="TXD68770.1"/>
    </source>
</evidence>
<sequence>MKTIFIALTAFSLCFFSCKQKEKQMSEETTIVADTTATASEMAEEPMDSVAMQKAWEAYMTPGEAHNRMAAEEGKWTDEMTFWMGPDTPPQKATGTEEIKMIMGGRYQVSNFSGEMMGQPFEGRSTLAYDNATDEYISTWIDNMGTGLSVARGKYNEESKSSTMNGSMIDPMTGKEKQTRQIYTIVDDNTRKMEMFETGADGKENKTMEIIMRRA</sequence>
<protein>
    <submittedName>
        <fullName evidence="2">DUF1579 domain-containing protein</fullName>
    </submittedName>
</protein>
<organism evidence="2 3">
    <name type="scientific">Aequorivita lipolytica</name>
    <dbReference type="NCBI Taxonomy" id="153267"/>
    <lineage>
        <taxon>Bacteria</taxon>
        <taxon>Pseudomonadati</taxon>
        <taxon>Bacteroidota</taxon>
        <taxon>Flavobacteriia</taxon>
        <taxon>Flavobacteriales</taxon>
        <taxon>Flavobacteriaceae</taxon>
        <taxon>Aequorivita</taxon>
    </lineage>
</organism>
<reference evidence="2 3" key="1">
    <citation type="submission" date="2019-08" db="EMBL/GenBank/DDBJ databases">
        <title>Genome of Aequorivita lipolytica Y10-2 (type strain).</title>
        <authorList>
            <person name="Bowman J.P."/>
        </authorList>
    </citation>
    <scope>NUCLEOTIDE SEQUENCE [LARGE SCALE GENOMIC DNA]</scope>
    <source>
        <strain evidence="2 3">Y10-2</strain>
    </source>
</reference>